<evidence type="ECO:0000256" key="7">
    <source>
        <dbReference type="ARBA" id="ARBA00043224"/>
    </source>
</evidence>
<reference evidence="9 10" key="1">
    <citation type="submission" date="2014-06" db="EMBL/GenBank/DDBJ databases">
        <title>Whole Genome Sequences of Three Symbiotic Endozoicomonas Bacteria.</title>
        <authorList>
            <person name="Neave M.J."/>
            <person name="Apprill A."/>
            <person name="Voolstra C.R."/>
        </authorList>
    </citation>
    <scope>NUCLEOTIDE SEQUENCE [LARGE SCALE GENOMIC DNA]</scope>
    <source>
        <strain evidence="9 10">DSM 25634</strain>
    </source>
</reference>
<organism evidence="9 10">
    <name type="scientific">Endozoicomonas numazuensis</name>
    <dbReference type="NCBI Taxonomy" id="1137799"/>
    <lineage>
        <taxon>Bacteria</taxon>
        <taxon>Pseudomonadati</taxon>
        <taxon>Pseudomonadota</taxon>
        <taxon>Gammaproteobacteria</taxon>
        <taxon>Oceanospirillales</taxon>
        <taxon>Endozoicomonadaceae</taxon>
        <taxon>Endozoicomonas</taxon>
    </lineage>
</organism>
<evidence type="ECO:0000256" key="5">
    <source>
        <dbReference type="ARBA" id="ARBA00037900"/>
    </source>
</evidence>
<evidence type="ECO:0000313" key="10">
    <source>
        <dbReference type="Proteomes" id="UP000028073"/>
    </source>
</evidence>
<comment type="similarity">
    <text evidence="1">Belongs to the isochorismatase family.</text>
</comment>
<evidence type="ECO:0000256" key="1">
    <source>
        <dbReference type="ARBA" id="ARBA00006336"/>
    </source>
</evidence>
<dbReference type="OrthoDB" id="9791276at2"/>
<dbReference type="RefSeq" id="WP_034842860.1">
    <property type="nucleotide sequence ID" value="NZ_JOKH01000010.1"/>
</dbReference>
<dbReference type="InterPro" id="IPR052347">
    <property type="entry name" value="Isochorismatase_Nicotinamidase"/>
</dbReference>
<dbReference type="STRING" id="1137799.GZ78_27320"/>
<evidence type="ECO:0000256" key="3">
    <source>
        <dbReference type="ARBA" id="ARBA00022723"/>
    </source>
</evidence>
<evidence type="ECO:0000313" key="9">
    <source>
        <dbReference type="EMBL" id="KEQ12163.1"/>
    </source>
</evidence>
<comment type="caution">
    <text evidence="9">The sequence shown here is derived from an EMBL/GenBank/DDBJ whole genome shotgun (WGS) entry which is preliminary data.</text>
</comment>
<dbReference type="SUPFAM" id="SSF52499">
    <property type="entry name" value="Isochorismatase-like hydrolases"/>
    <property type="match status" value="1"/>
</dbReference>
<evidence type="ECO:0000256" key="6">
    <source>
        <dbReference type="ARBA" id="ARBA00039017"/>
    </source>
</evidence>
<proteinExistence type="inferred from homology"/>
<dbReference type="AlphaFoldDB" id="A0A081N140"/>
<sequence length="225" mass="24492">MINIGPRSSVAAFDVDAQNCFTPLCPDELPVPDGHEITDALNSQAKLAQYRLGSKDAHPENAVWAATSKRPQLSPVVGFENSDLHWNIHAVPGTFGFELLEGLPAVTEYDFFVWKGIEPDIHPYGACFHDHAEKRSTGVVEFLLSKGVKTVVVGGLALDYCVKVTVLQLLRSGFRVIVNLAATRMLSSDTGHSACQEMQSAGAVFVNNSDEIKVVDEPCLSNWSH</sequence>
<evidence type="ECO:0000256" key="4">
    <source>
        <dbReference type="ARBA" id="ARBA00022801"/>
    </source>
</evidence>
<keyword evidence="3" id="KW-0479">Metal-binding</keyword>
<dbReference type="GO" id="GO:0019363">
    <property type="term" value="P:pyridine nucleotide biosynthetic process"/>
    <property type="evidence" value="ECO:0007669"/>
    <property type="project" value="UniProtKB-KW"/>
</dbReference>
<dbReference type="Proteomes" id="UP000028073">
    <property type="component" value="Unassembled WGS sequence"/>
</dbReference>
<protein>
    <recommendedName>
        <fullName evidence="6">nicotinamidase</fullName>
        <ecNumber evidence="6">3.5.1.19</ecNumber>
    </recommendedName>
    <alternativeName>
        <fullName evidence="7">Nicotinamide deamidase</fullName>
    </alternativeName>
</protein>
<evidence type="ECO:0000259" key="8">
    <source>
        <dbReference type="Pfam" id="PF00857"/>
    </source>
</evidence>
<keyword evidence="2" id="KW-0662">Pyridine nucleotide biosynthesis</keyword>
<feature type="domain" description="Isochorismatase-like" evidence="8">
    <location>
        <begin position="135"/>
        <end position="206"/>
    </location>
</feature>
<keyword evidence="10" id="KW-1185">Reference proteome</keyword>
<dbReference type="EMBL" id="JOKH01000010">
    <property type="protein sequence ID" value="KEQ12163.1"/>
    <property type="molecule type" value="Genomic_DNA"/>
</dbReference>
<dbReference type="InterPro" id="IPR036380">
    <property type="entry name" value="Isochorismatase-like_sf"/>
</dbReference>
<dbReference type="GO" id="GO:0008936">
    <property type="term" value="F:nicotinamidase activity"/>
    <property type="evidence" value="ECO:0007669"/>
    <property type="project" value="UniProtKB-EC"/>
</dbReference>
<dbReference type="GO" id="GO:0046872">
    <property type="term" value="F:metal ion binding"/>
    <property type="evidence" value="ECO:0007669"/>
    <property type="project" value="UniProtKB-KW"/>
</dbReference>
<dbReference type="PANTHER" id="PTHR11080:SF2">
    <property type="entry name" value="LD05707P"/>
    <property type="match status" value="1"/>
</dbReference>
<gene>
    <name evidence="9" type="ORF">GZ78_27320</name>
</gene>
<name>A0A081N140_9GAMM</name>
<comment type="pathway">
    <text evidence="5">Cofactor biosynthesis; nicotinate biosynthesis; nicotinate from nicotinamide: step 1/1.</text>
</comment>
<dbReference type="Gene3D" id="3.40.50.850">
    <property type="entry name" value="Isochorismatase-like"/>
    <property type="match status" value="1"/>
</dbReference>
<dbReference type="EC" id="3.5.1.19" evidence="6"/>
<dbReference type="PANTHER" id="PTHR11080">
    <property type="entry name" value="PYRAZINAMIDASE/NICOTINAMIDASE"/>
    <property type="match status" value="1"/>
</dbReference>
<dbReference type="InterPro" id="IPR000868">
    <property type="entry name" value="Isochorismatase-like_dom"/>
</dbReference>
<keyword evidence="4" id="KW-0378">Hydrolase</keyword>
<dbReference type="eggNOG" id="COG1335">
    <property type="taxonomic scope" value="Bacteria"/>
</dbReference>
<dbReference type="Pfam" id="PF00857">
    <property type="entry name" value="Isochorismatase"/>
    <property type="match status" value="1"/>
</dbReference>
<evidence type="ECO:0000256" key="2">
    <source>
        <dbReference type="ARBA" id="ARBA00022642"/>
    </source>
</evidence>
<accession>A0A081N140</accession>